<dbReference type="InterPro" id="IPR029787">
    <property type="entry name" value="Nucleotide_cyclase"/>
</dbReference>
<accession>A0A1I3WK84</accession>
<evidence type="ECO:0008006" key="3">
    <source>
        <dbReference type="Google" id="ProtNLM"/>
    </source>
</evidence>
<dbReference type="AlphaFoldDB" id="A0A1I3WK84"/>
<sequence length="357" mass="40964">MKKSIFREIIRQDARYKFNINPLNVILNESTTVFKGITSEQEQREIQTIIEQELTEDFKLGGHADYDYLLEEVKEYHDFEEKRKQDIKLCSLFVDLRNFTRRALFVDDPGVETIEEIANLKQEAISTWIKLARYYQGHIHSITGDGIMVLLGGEQDHDQDEWTVGARAFLMAIRILESADYLNEKLIQFLKDKGKETYAQADNLLDIKVGIEYSPKTLINPQGVIVNLSEQKKAIGEVKATSFEVDFSAKLLSYYKNAKDAIDGSPKYGRVLLIGDRYKELMDFKDDVQVIKIGTYEKSMYNVKKSHNGHYIDCKTYKNKIVNIEDVAGICNVYDGSEAAKVATFNILRGEEKVQHG</sequence>
<proteinExistence type="predicted"/>
<gene>
    <name evidence="1" type="ORF">SAMN05518846_108143</name>
</gene>
<dbReference type="EMBL" id="FORT01000008">
    <property type="protein sequence ID" value="SFK07277.1"/>
    <property type="molecule type" value="Genomic_DNA"/>
</dbReference>
<dbReference type="Proteomes" id="UP000198915">
    <property type="component" value="Unassembled WGS sequence"/>
</dbReference>
<organism evidence="1 2">
    <name type="scientific">Brevibacillus centrosporus</name>
    <dbReference type="NCBI Taxonomy" id="54910"/>
    <lineage>
        <taxon>Bacteria</taxon>
        <taxon>Bacillati</taxon>
        <taxon>Bacillota</taxon>
        <taxon>Bacilli</taxon>
        <taxon>Bacillales</taxon>
        <taxon>Paenibacillaceae</taxon>
        <taxon>Brevibacillus</taxon>
    </lineage>
</organism>
<dbReference type="STRING" id="1884381.SAMN05518846_108143"/>
<evidence type="ECO:0000313" key="2">
    <source>
        <dbReference type="Proteomes" id="UP000198915"/>
    </source>
</evidence>
<name>A0A1I3WK84_9BACL</name>
<evidence type="ECO:0000313" key="1">
    <source>
        <dbReference type="EMBL" id="SFK07277.1"/>
    </source>
</evidence>
<keyword evidence="2" id="KW-1185">Reference proteome</keyword>
<dbReference type="RefSeq" id="WP_092269315.1">
    <property type="nucleotide sequence ID" value="NZ_FORT01000008.1"/>
</dbReference>
<protein>
    <recommendedName>
        <fullName evidence="3">Adenylate cyclase, class 3</fullName>
    </recommendedName>
</protein>
<dbReference type="Gene3D" id="3.30.70.1230">
    <property type="entry name" value="Nucleotide cyclase"/>
    <property type="match status" value="1"/>
</dbReference>
<dbReference type="SUPFAM" id="SSF55073">
    <property type="entry name" value="Nucleotide cyclase"/>
    <property type="match status" value="1"/>
</dbReference>
<reference evidence="2" key="1">
    <citation type="submission" date="2016-10" db="EMBL/GenBank/DDBJ databases">
        <authorList>
            <person name="Varghese N."/>
            <person name="Submissions S."/>
        </authorList>
    </citation>
    <scope>NUCLEOTIDE SEQUENCE [LARGE SCALE GENOMIC DNA]</scope>
    <source>
        <strain evidence="2">OK042</strain>
    </source>
</reference>